<name>A0A402BC90_9CHLR</name>
<evidence type="ECO:0000256" key="2">
    <source>
        <dbReference type="ARBA" id="ARBA00023033"/>
    </source>
</evidence>
<dbReference type="PANTHER" id="PTHR13789">
    <property type="entry name" value="MONOOXYGENASE"/>
    <property type="match status" value="1"/>
</dbReference>
<protein>
    <submittedName>
        <fullName evidence="4">FAD-dependent oxidoreductase</fullName>
    </submittedName>
</protein>
<dbReference type="GO" id="GO:0071949">
    <property type="term" value="F:FAD binding"/>
    <property type="evidence" value="ECO:0007669"/>
    <property type="project" value="InterPro"/>
</dbReference>
<keyword evidence="2" id="KW-0503">Monooxygenase</keyword>
<reference evidence="5" key="1">
    <citation type="submission" date="2018-12" db="EMBL/GenBank/DDBJ databases">
        <title>Tengunoibacter tsumagoiensis gen. nov., sp. nov., Dictyobacter kobayashii sp. nov., D. alpinus sp. nov., and D. joshuensis sp. nov. and description of Dictyobacteraceae fam. nov. within the order Ktedonobacterales isolated from Tengu-no-mugimeshi.</title>
        <authorList>
            <person name="Wang C.M."/>
            <person name="Zheng Y."/>
            <person name="Sakai Y."/>
            <person name="Toyoda A."/>
            <person name="Minakuchi Y."/>
            <person name="Abe K."/>
            <person name="Yokota A."/>
            <person name="Yabe S."/>
        </authorList>
    </citation>
    <scope>NUCLEOTIDE SEQUENCE [LARGE SCALE GENOMIC DNA]</scope>
    <source>
        <strain evidence="5">Uno16</strain>
    </source>
</reference>
<accession>A0A402BC90</accession>
<keyword evidence="5" id="KW-1185">Reference proteome</keyword>
<sequence length="395" mass="43347">MGQQKKALIIGCGIAGPALALFLQRAGIDAEIYEARTKPDGYSLTLSCNGVAVLQELGLDGAVAAEGAAVTRFRMWNGRGRSLGGGSLASHGSKSYFIKRIPLSNILTDEVERRGIPIFRGKKLSDIKTTSQGGVVASFEDGSSTTGDFLVGCDGVHSRTRQLLYPTFPAAHYTGLINCGGFTANMPLDSEPETMHFIAGKKAFFGYLIGDNGYTYWFTNHPRSTEPARGEFDTIDPHQQKQTLLDLYQDDQPLIRQTIQNAESIFPYFLSYALPEQPASWHQGPIVLLGDAVHAVAPSSGQGASQALEDSGILAKCLRDIPQLEQAFSTYEHLRRARTRKIYQAGQQGDSGKHATTPSQQFFRDLTTPIFLKLFANPKASDWMYSYRINWNQPL</sequence>
<comment type="caution">
    <text evidence="4">The sequence shown here is derived from an EMBL/GenBank/DDBJ whole genome shotgun (WGS) entry which is preliminary data.</text>
</comment>
<evidence type="ECO:0000313" key="5">
    <source>
        <dbReference type="Proteomes" id="UP000287171"/>
    </source>
</evidence>
<organism evidence="4 5">
    <name type="scientific">Dictyobacter alpinus</name>
    <dbReference type="NCBI Taxonomy" id="2014873"/>
    <lineage>
        <taxon>Bacteria</taxon>
        <taxon>Bacillati</taxon>
        <taxon>Chloroflexota</taxon>
        <taxon>Ktedonobacteria</taxon>
        <taxon>Ktedonobacterales</taxon>
        <taxon>Dictyobacteraceae</taxon>
        <taxon>Dictyobacter</taxon>
    </lineage>
</organism>
<dbReference type="PRINTS" id="PR00420">
    <property type="entry name" value="RNGMNOXGNASE"/>
</dbReference>
<proteinExistence type="predicted"/>
<dbReference type="InterPro" id="IPR036188">
    <property type="entry name" value="FAD/NAD-bd_sf"/>
</dbReference>
<dbReference type="GO" id="GO:0004497">
    <property type="term" value="F:monooxygenase activity"/>
    <property type="evidence" value="ECO:0007669"/>
    <property type="project" value="UniProtKB-KW"/>
</dbReference>
<evidence type="ECO:0000256" key="1">
    <source>
        <dbReference type="ARBA" id="ARBA00023002"/>
    </source>
</evidence>
<dbReference type="RefSeq" id="WP_161982292.1">
    <property type="nucleotide sequence ID" value="NZ_BIFT01000001.1"/>
</dbReference>
<dbReference type="InterPro" id="IPR050493">
    <property type="entry name" value="FAD-dep_Monooxygenase_BioMet"/>
</dbReference>
<dbReference type="PANTHER" id="PTHR13789:SF309">
    <property type="entry name" value="PUTATIVE (AFU_ORTHOLOGUE AFUA_6G14510)-RELATED"/>
    <property type="match status" value="1"/>
</dbReference>
<dbReference type="Proteomes" id="UP000287171">
    <property type="component" value="Unassembled WGS sequence"/>
</dbReference>
<keyword evidence="1" id="KW-0560">Oxidoreductase</keyword>
<dbReference type="AlphaFoldDB" id="A0A402BC90"/>
<dbReference type="Gene3D" id="3.50.50.60">
    <property type="entry name" value="FAD/NAD(P)-binding domain"/>
    <property type="match status" value="1"/>
</dbReference>
<dbReference type="SUPFAM" id="SSF51905">
    <property type="entry name" value="FAD/NAD(P)-binding domain"/>
    <property type="match status" value="1"/>
</dbReference>
<dbReference type="EMBL" id="BIFT01000001">
    <property type="protein sequence ID" value="GCE28897.1"/>
    <property type="molecule type" value="Genomic_DNA"/>
</dbReference>
<dbReference type="InterPro" id="IPR002938">
    <property type="entry name" value="FAD-bd"/>
</dbReference>
<gene>
    <name evidence="4" type="ORF">KDA_43810</name>
</gene>
<dbReference type="Pfam" id="PF01494">
    <property type="entry name" value="FAD_binding_3"/>
    <property type="match status" value="1"/>
</dbReference>
<evidence type="ECO:0000313" key="4">
    <source>
        <dbReference type="EMBL" id="GCE28897.1"/>
    </source>
</evidence>
<evidence type="ECO:0000259" key="3">
    <source>
        <dbReference type="Pfam" id="PF01494"/>
    </source>
</evidence>
<feature type="domain" description="FAD-binding" evidence="3">
    <location>
        <begin position="6"/>
        <end position="344"/>
    </location>
</feature>